<dbReference type="AlphaFoldDB" id="A0A8K0L8S5"/>
<sequence length="480" mass="53425">MLVTTARGGLSVLLLLLIPVVWLGVYHFPALLTFDSASLPQKHDQTIPVKEESQDVKEHVIAPEKGHVSWVEPAPTVAESENPLPVDTIPWPPAEAPAETSTQPGYHIIKSKTSLDGRYFDIDFKYPAINPNIIPHPTEPDTFIIIAQKHKYGSTGIFFFVELVCNAVFQNYKLVCTEPASILPISATSSGNCEGKLDFFALSVGPHDARVFWGPDRPYVLFGSNSMHNCFGQWLQDFRMLTVWHQLTDLRGPYRLATDIAKPPPYQPIEKNWFIFWDLDSNIHAHYDIFPHRSFAGIAPDGSASEDLALRSREADDMCFATHGPKLTPASPDTEGREESIHQATNSLSITLCRRADPSCEPSPTNTFILTIFHLKRHLNLHSVYEPYVLLFSAVAPFKTFAIGSKPLWIHGRRKAGEEGTVSDGQSEMMYITSVNWKANGSRYQGYLDDVVMVGFGVEDRRAAGIDVLAEDLLGGLAYC</sequence>
<accession>A0A8K0L8S5</accession>
<name>A0A8K0L8S5_9PEZI</name>
<proteinExistence type="predicted"/>
<evidence type="ECO:0000313" key="1">
    <source>
        <dbReference type="EMBL" id="KAG8629575.1"/>
    </source>
</evidence>
<organism evidence="1 2">
    <name type="scientific">Elsinoe batatas</name>
    <dbReference type="NCBI Taxonomy" id="2601811"/>
    <lineage>
        <taxon>Eukaryota</taxon>
        <taxon>Fungi</taxon>
        <taxon>Dikarya</taxon>
        <taxon>Ascomycota</taxon>
        <taxon>Pezizomycotina</taxon>
        <taxon>Dothideomycetes</taxon>
        <taxon>Dothideomycetidae</taxon>
        <taxon>Myriangiales</taxon>
        <taxon>Elsinoaceae</taxon>
        <taxon>Elsinoe</taxon>
    </lineage>
</organism>
<keyword evidence="2" id="KW-1185">Reference proteome</keyword>
<dbReference type="OrthoDB" id="2522565at2759"/>
<dbReference type="EMBL" id="JAESVG020000003">
    <property type="protein sequence ID" value="KAG8629575.1"/>
    <property type="molecule type" value="Genomic_DNA"/>
</dbReference>
<protein>
    <submittedName>
        <fullName evidence="1">Uncharacterized protein</fullName>
    </submittedName>
</protein>
<gene>
    <name evidence="1" type="ORF">KVT40_003440</name>
</gene>
<comment type="caution">
    <text evidence="1">The sequence shown here is derived from an EMBL/GenBank/DDBJ whole genome shotgun (WGS) entry which is preliminary data.</text>
</comment>
<reference evidence="1" key="1">
    <citation type="submission" date="2021-07" db="EMBL/GenBank/DDBJ databases">
        <title>Elsinoe batatas strain:CRI-CJ2 Genome sequencing and assembly.</title>
        <authorList>
            <person name="Huang L."/>
        </authorList>
    </citation>
    <scope>NUCLEOTIDE SEQUENCE</scope>
    <source>
        <strain evidence="1">CRI-CJ2</strain>
    </source>
</reference>
<dbReference type="Proteomes" id="UP000809789">
    <property type="component" value="Unassembled WGS sequence"/>
</dbReference>
<evidence type="ECO:0000313" key="2">
    <source>
        <dbReference type="Proteomes" id="UP000809789"/>
    </source>
</evidence>